<dbReference type="PROSITE" id="PS51257">
    <property type="entry name" value="PROKAR_LIPOPROTEIN"/>
    <property type="match status" value="1"/>
</dbReference>
<evidence type="ECO:0000256" key="3">
    <source>
        <dbReference type="ARBA" id="ARBA00022989"/>
    </source>
</evidence>
<feature type="transmembrane region" description="Helical" evidence="5">
    <location>
        <begin position="111"/>
        <end position="132"/>
    </location>
</feature>
<reference evidence="6 7" key="1">
    <citation type="journal article" date="2019" name="Commun. Biol.">
        <title>The bagworm genome reveals a unique fibroin gene that provides high tensile strength.</title>
        <authorList>
            <person name="Kono N."/>
            <person name="Nakamura H."/>
            <person name="Ohtoshi R."/>
            <person name="Tomita M."/>
            <person name="Numata K."/>
            <person name="Arakawa K."/>
        </authorList>
    </citation>
    <scope>NUCLEOTIDE SEQUENCE [LARGE SCALE GENOMIC DNA]</scope>
</reference>
<dbReference type="EMBL" id="BGZK01001129">
    <property type="protein sequence ID" value="GBP71993.1"/>
    <property type="molecule type" value="Genomic_DNA"/>
</dbReference>
<dbReference type="STRING" id="151549.A0A4C1Y9H1"/>
<protein>
    <submittedName>
        <fullName evidence="6">Organic solute transporter subunit alpha</fullName>
    </submittedName>
</protein>
<dbReference type="Pfam" id="PF03619">
    <property type="entry name" value="Solute_trans_a"/>
    <property type="match status" value="1"/>
</dbReference>
<evidence type="ECO:0000313" key="7">
    <source>
        <dbReference type="Proteomes" id="UP000299102"/>
    </source>
</evidence>
<keyword evidence="2 5" id="KW-0812">Transmembrane</keyword>
<comment type="caution">
    <text evidence="6">The sequence shown here is derived from an EMBL/GenBank/DDBJ whole genome shotgun (WGS) entry which is preliminary data.</text>
</comment>
<comment type="subcellular location">
    <subcellularLocation>
        <location evidence="1">Membrane</location>
        <topology evidence="1">Multi-pass membrane protein</topology>
    </subcellularLocation>
</comment>
<accession>A0A4C1Y9H1</accession>
<feature type="transmembrane region" description="Helical" evidence="5">
    <location>
        <begin position="144"/>
        <end position="164"/>
    </location>
</feature>
<keyword evidence="3 5" id="KW-1133">Transmembrane helix</keyword>
<dbReference type="OrthoDB" id="5832279at2759"/>
<dbReference type="AlphaFoldDB" id="A0A4C1Y9H1"/>
<evidence type="ECO:0000256" key="1">
    <source>
        <dbReference type="ARBA" id="ARBA00004141"/>
    </source>
</evidence>
<proteinExistence type="predicted"/>
<keyword evidence="7" id="KW-1185">Reference proteome</keyword>
<name>A0A4C1Y9H1_EUMVA</name>
<dbReference type="InterPro" id="IPR005178">
    <property type="entry name" value="Ostalpha/TMEM184C"/>
</dbReference>
<evidence type="ECO:0000256" key="2">
    <source>
        <dbReference type="ARBA" id="ARBA00022692"/>
    </source>
</evidence>
<keyword evidence="4 5" id="KW-0472">Membrane</keyword>
<evidence type="ECO:0000313" key="6">
    <source>
        <dbReference type="EMBL" id="GBP71993.1"/>
    </source>
</evidence>
<evidence type="ECO:0000256" key="4">
    <source>
        <dbReference type="ARBA" id="ARBA00023136"/>
    </source>
</evidence>
<evidence type="ECO:0000256" key="5">
    <source>
        <dbReference type="SAM" id="Phobius"/>
    </source>
</evidence>
<sequence length="219" mass="24616">MRRTGNERYLARQVKPRPVALAYLAVACASYVWLVVPRSGPLAEALAQFAVMMAMYRLQRIIIADCGGDDELVNRAAKGRLETRLPPCCCLPCCVVPRPEINKRILNRLRLMVLQMPIVQALIYIALLVLWAEDQNLYYDNYNYFVPVVIASILSGIWGMTMSVRAAETVGVKSKAKFLTIQLTLIVVKLQGGIFRAVPKMLHLPCNPPLTPPVYMNRK</sequence>
<dbReference type="Proteomes" id="UP000299102">
    <property type="component" value="Unassembled WGS sequence"/>
</dbReference>
<gene>
    <name evidence="6" type="primary">slc51a</name>
    <name evidence="6" type="ORF">EVAR_38672_1</name>
</gene>
<organism evidence="6 7">
    <name type="scientific">Eumeta variegata</name>
    <name type="common">Bagworm moth</name>
    <name type="synonym">Eumeta japonica</name>
    <dbReference type="NCBI Taxonomy" id="151549"/>
    <lineage>
        <taxon>Eukaryota</taxon>
        <taxon>Metazoa</taxon>
        <taxon>Ecdysozoa</taxon>
        <taxon>Arthropoda</taxon>
        <taxon>Hexapoda</taxon>
        <taxon>Insecta</taxon>
        <taxon>Pterygota</taxon>
        <taxon>Neoptera</taxon>
        <taxon>Endopterygota</taxon>
        <taxon>Lepidoptera</taxon>
        <taxon>Glossata</taxon>
        <taxon>Ditrysia</taxon>
        <taxon>Tineoidea</taxon>
        <taxon>Psychidae</taxon>
        <taxon>Oiketicinae</taxon>
        <taxon>Eumeta</taxon>
    </lineage>
</organism>
<dbReference type="SMART" id="SM01417">
    <property type="entry name" value="Solute_trans_a"/>
    <property type="match status" value="1"/>
</dbReference>
<dbReference type="PANTHER" id="PTHR23423">
    <property type="entry name" value="ORGANIC SOLUTE TRANSPORTER-RELATED"/>
    <property type="match status" value="1"/>
</dbReference>
<dbReference type="GO" id="GO:0016020">
    <property type="term" value="C:membrane"/>
    <property type="evidence" value="ECO:0007669"/>
    <property type="project" value="UniProtKB-SubCell"/>
</dbReference>